<dbReference type="InterPro" id="IPR031165">
    <property type="entry name" value="GNAT_YJDJ"/>
</dbReference>
<dbReference type="Gene3D" id="3.40.630.30">
    <property type="match status" value="1"/>
</dbReference>
<dbReference type="InterPro" id="IPR045057">
    <property type="entry name" value="Gcn5-rel_NAT"/>
</dbReference>
<dbReference type="EMBL" id="FUYS01000006">
    <property type="protein sequence ID" value="SKB68180.1"/>
    <property type="molecule type" value="Genomic_DNA"/>
</dbReference>
<gene>
    <name evidence="2" type="ORF">SAMN05660226_02621</name>
</gene>
<dbReference type="RefSeq" id="WP_079717304.1">
    <property type="nucleotide sequence ID" value="NZ_FUYS01000006.1"/>
</dbReference>
<dbReference type="PROSITE" id="PS51729">
    <property type="entry name" value="GNAT_YJDJ"/>
    <property type="match status" value="1"/>
</dbReference>
<evidence type="ECO:0000259" key="1">
    <source>
        <dbReference type="PROSITE" id="PS51729"/>
    </source>
</evidence>
<dbReference type="PANTHER" id="PTHR31435:SF10">
    <property type="entry name" value="BSR4717 PROTEIN"/>
    <property type="match status" value="1"/>
</dbReference>
<evidence type="ECO:0000313" key="2">
    <source>
        <dbReference type="EMBL" id="SKB68180.1"/>
    </source>
</evidence>
<dbReference type="OrthoDB" id="1120671at2"/>
<evidence type="ECO:0000313" key="3">
    <source>
        <dbReference type="Proteomes" id="UP000190541"/>
    </source>
</evidence>
<feature type="domain" description="N-acetyltransferase" evidence="1">
    <location>
        <begin position="9"/>
        <end position="94"/>
    </location>
</feature>
<dbReference type="SUPFAM" id="SSF55729">
    <property type="entry name" value="Acyl-CoA N-acyltransferases (Nat)"/>
    <property type="match status" value="1"/>
</dbReference>
<dbReference type="STRING" id="623280.SAMN05660226_02621"/>
<dbReference type="Pfam" id="PF14542">
    <property type="entry name" value="Acetyltransf_CG"/>
    <property type="match status" value="1"/>
</dbReference>
<dbReference type="InterPro" id="IPR016181">
    <property type="entry name" value="Acyl_CoA_acyltransferase"/>
</dbReference>
<organism evidence="2 3">
    <name type="scientific">Parapedobacter luteus</name>
    <dbReference type="NCBI Taxonomy" id="623280"/>
    <lineage>
        <taxon>Bacteria</taxon>
        <taxon>Pseudomonadati</taxon>
        <taxon>Bacteroidota</taxon>
        <taxon>Sphingobacteriia</taxon>
        <taxon>Sphingobacteriales</taxon>
        <taxon>Sphingobacteriaceae</taxon>
        <taxon>Parapedobacter</taxon>
    </lineage>
</organism>
<proteinExistence type="predicted"/>
<reference evidence="2 3" key="1">
    <citation type="submission" date="2017-02" db="EMBL/GenBank/DDBJ databases">
        <authorList>
            <person name="Peterson S.W."/>
        </authorList>
    </citation>
    <scope>NUCLEOTIDE SEQUENCE [LARGE SCALE GENOMIC DNA]</scope>
    <source>
        <strain evidence="2 3">DSM 22899</strain>
    </source>
</reference>
<keyword evidence="3" id="KW-1185">Reference proteome</keyword>
<dbReference type="AlphaFoldDB" id="A0A1T5D9L2"/>
<name>A0A1T5D9L2_9SPHI</name>
<sequence>MELQQMPIVKDETQRQYQLTIDGQVAFIDYKQHGKRVYLVHTEVPATLEGRGVAASLVSKVFTHIEQNGELLIPLCPYVQAYLKRHPEWNHLMEKQPNDGNV</sequence>
<protein>
    <recommendedName>
        <fullName evidence="1">N-acetyltransferase domain-containing protein</fullName>
    </recommendedName>
</protein>
<dbReference type="PANTHER" id="PTHR31435">
    <property type="entry name" value="PROTEIN NATD1"/>
    <property type="match status" value="1"/>
</dbReference>
<dbReference type="Proteomes" id="UP000190541">
    <property type="component" value="Unassembled WGS sequence"/>
</dbReference>
<accession>A0A1T5D9L2</accession>